<dbReference type="Proteomes" id="UP000315496">
    <property type="component" value="Chromosome 2"/>
</dbReference>
<dbReference type="SUPFAM" id="SSF48403">
    <property type="entry name" value="Ankyrin repeat"/>
    <property type="match status" value="1"/>
</dbReference>
<feature type="repeat" description="ANK" evidence="1">
    <location>
        <begin position="271"/>
        <end position="293"/>
    </location>
</feature>
<gene>
    <name evidence="5" type="ORF">GMRT_12509</name>
</gene>
<evidence type="ECO:0000259" key="4">
    <source>
        <dbReference type="PROSITE" id="PS50089"/>
    </source>
</evidence>
<dbReference type="InterPro" id="IPR013083">
    <property type="entry name" value="Znf_RING/FYVE/PHD"/>
</dbReference>
<accession>A0A4Z1T5H5</accession>
<proteinExistence type="predicted"/>
<dbReference type="InterPro" id="IPR002110">
    <property type="entry name" value="Ankyrin_rpt"/>
</dbReference>
<evidence type="ECO:0000256" key="2">
    <source>
        <dbReference type="PROSITE-ProRule" id="PRU00175"/>
    </source>
</evidence>
<keyword evidence="3" id="KW-0175">Coiled coil</keyword>
<dbReference type="SMART" id="SM00248">
    <property type="entry name" value="ANK"/>
    <property type="match status" value="6"/>
</dbReference>
<comment type="caution">
    <text evidence="5">The sequence shown here is derived from an EMBL/GenBank/DDBJ whole genome shotgun (WGS) entry which is preliminary data.</text>
</comment>
<dbReference type="GO" id="GO:0008270">
    <property type="term" value="F:zinc ion binding"/>
    <property type="evidence" value="ECO:0007669"/>
    <property type="project" value="UniProtKB-KW"/>
</dbReference>
<dbReference type="EMBL" id="VDLU01000002">
    <property type="protein sequence ID" value="TNJ28377.1"/>
    <property type="molecule type" value="Genomic_DNA"/>
</dbReference>
<feature type="repeat" description="ANK" evidence="1">
    <location>
        <begin position="30"/>
        <end position="62"/>
    </location>
</feature>
<dbReference type="OrthoDB" id="20872at2759"/>
<dbReference type="AlphaFoldDB" id="A0A4Z1T5H5"/>
<dbReference type="VEuPathDB" id="GiardiaDB:GMRT_12509"/>
<dbReference type="InterPro" id="IPR001841">
    <property type="entry name" value="Znf_RING"/>
</dbReference>
<evidence type="ECO:0000313" key="5">
    <source>
        <dbReference type="EMBL" id="TNJ28377.1"/>
    </source>
</evidence>
<dbReference type="PROSITE" id="PS50089">
    <property type="entry name" value="ZF_RING_2"/>
    <property type="match status" value="1"/>
</dbReference>
<dbReference type="Pfam" id="PF12796">
    <property type="entry name" value="Ank_2"/>
    <property type="match status" value="3"/>
</dbReference>
<reference evidence="5 6" key="1">
    <citation type="submission" date="2019-05" db="EMBL/GenBank/DDBJ databases">
        <title>The compact genome of Giardia muris reveals important steps in the evolution of intestinal protozoan parasites.</title>
        <authorList>
            <person name="Xu F."/>
            <person name="Jimenez-Gonzalez A."/>
            <person name="Einarsson E."/>
            <person name="Astvaldsson A."/>
            <person name="Peirasmaki D."/>
            <person name="Eckmann L."/>
            <person name="Andersson J.O."/>
            <person name="Svard S.G."/>
            <person name="Jerlstrom-Hultqvist J."/>
        </authorList>
    </citation>
    <scope>NUCLEOTIDE SEQUENCE [LARGE SCALE GENOMIC DNA]</scope>
    <source>
        <strain evidence="5 6">Roberts-Thomson</strain>
    </source>
</reference>
<dbReference type="Pfam" id="PF13920">
    <property type="entry name" value="zf-C3HC4_3"/>
    <property type="match status" value="1"/>
</dbReference>
<dbReference type="PROSITE" id="PS50088">
    <property type="entry name" value="ANK_REPEAT"/>
    <property type="match status" value="4"/>
</dbReference>
<evidence type="ECO:0000256" key="3">
    <source>
        <dbReference type="SAM" id="Coils"/>
    </source>
</evidence>
<sequence length="523" mass="57899">MPETALIVAAAHGDAHAVRKNIGEARKKYRGLTALMYATKRGHIECVRILARHEAKLLSDNHHSALHLAAQYGYATIVELLTPLEAGIRSQEGWTALMYAVANGNLECIKHLLAPEARIQDKDGRTALMHAISRNRVGCAQELLCEAGIQANNGLTALMLASRYNMQTLIELLLPYERELRDSDGHSASWYALANIEKSSSQTTWKSSQDQDQDQDGTLKSSLTSLSKKHLATGLENVEKDCTKLMVAAKQGDIEQVRILKEQELRLQTQDGWTALMFAAQYGHIGCVKLLLDEADLENSQGETALDVAELACGSQEFIKRCIRCARIIREHTSSQKRSLITHLDNALTDLIRARAALETFSPTGLVHEVDCDISSFISTLEALQRKAVQLTESKATTSHNQFANLLVESQQKITALTEELEQQRRELQELTRMPPEIQSANEYTPGELNTLRETLSASLRTVTTAQAVFRANVCIICHSATKSILFQPCTHLCACEECGKDLPGKPCPICKTIISSVRKVYL</sequence>
<keyword evidence="2" id="KW-0862">Zinc</keyword>
<dbReference type="Gene3D" id="1.25.40.20">
    <property type="entry name" value="Ankyrin repeat-containing domain"/>
    <property type="match status" value="3"/>
</dbReference>
<keyword evidence="6" id="KW-1185">Reference proteome</keyword>
<name>A0A4Z1T5H5_GIAMU</name>
<protein>
    <submittedName>
        <fullName evidence="5">Ankyrin repeat protein 2</fullName>
    </submittedName>
</protein>
<feature type="repeat" description="ANK" evidence="1">
    <location>
        <begin position="92"/>
        <end position="124"/>
    </location>
</feature>
<evidence type="ECO:0000256" key="1">
    <source>
        <dbReference type="PROSITE-ProRule" id="PRU00023"/>
    </source>
</evidence>
<feature type="coiled-coil region" evidence="3">
    <location>
        <begin position="407"/>
        <end position="434"/>
    </location>
</feature>
<dbReference type="PROSITE" id="PS50297">
    <property type="entry name" value="ANK_REP_REGION"/>
    <property type="match status" value="2"/>
</dbReference>
<feature type="repeat" description="ANK" evidence="1">
    <location>
        <begin position="61"/>
        <end position="93"/>
    </location>
</feature>
<feature type="domain" description="RING-type" evidence="4">
    <location>
        <begin position="475"/>
        <end position="512"/>
    </location>
</feature>
<keyword evidence="2" id="KW-0863">Zinc-finger</keyword>
<evidence type="ECO:0000313" key="6">
    <source>
        <dbReference type="Proteomes" id="UP000315496"/>
    </source>
</evidence>
<organism evidence="5 6">
    <name type="scientific">Giardia muris</name>
    <dbReference type="NCBI Taxonomy" id="5742"/>
    <lineage>
        <taxon>Eukaryota</taxon>
        <taxon>Metamonada</taxon>
        <taxon>Diplomonadida</taxon>
        <taxon>Hexamitidae</taxon>
        <taxon>Giardiinae</taxon>
        <taxon>Giardia</taxon>
    </lineage>
</organism>
<keyword evidence="2" id="KW-0479">Metal-binding</keyword>
<dbReference type="Gene3D" id="3.30.40.10">
    <property type="entry name" value="Zinc/RING finger domain, C3HC4 (zinc finger)"/>
    <property type="match status" value="1"/>
</dbReference>
<dbReference type="InterPro" id="IPR036770">
    <property type="entry name" value="Ankyrin_rpt-contain_sf"/>
</dbReference>
<dbReference type="PANTHER" id="PTHR24184:SF11">
    <property type="entry name" value="ANKYRIN REPEAT AND SOCS BOX CONTAINING 3"/>
    <property type="match status" value="1"/>
</dbReference>
<dbReference type="PANTHER" id="PTHR24184">
    <property type="entry name" value="SI:CH211-189E2.2"/>
    <property type="match status" value="1"/>
</dbReference>
<keyword evidence="1" id="KW-0040">ANK repeat</keyword>